<dbReference type="EMBL" id="GBRH01255346">
    <property type="protein sequence ID" value="JAD42549.1"/>
    <property type="molecule type" value="Transcribed_RNA"/>
</dbReference>
<name>A0A0A8ZT39_ARUDO</name>
<proteinExistence type="predicted"/>
<accession>A0A0A8ZT39</accession>
<sequence length="31" mass="3667">MYLSNRQEVDCSLRCARARIWNREVASIRGI</sequence>
<evidence type="ECO:0000313" key="1">
    <source>
        <dbReference type="EMBL" id="JAD42549.1"/>
    </source>
</evidence>
<protein>
    <submittedName>
        <fullName evidence="1">Uncharacterized protein</fullName>
    </submittedName>
</protein>
<reference evidence="1" key="1">
    <citation type="submission" date="2014-09" db="EMBL/GenBank/DDBJ databases">
        <authorList>
            <person name="Magalhaes I.L.F."/>
            <person name="Oliveira U."/>
            <person name="Santos F.R."/>
            <person name="Vidigal T.H.D.A."/>
            <person name="Brescovit A.D."/>
            <person name="Santos A.J."/>
        </authorList>
    </citation>
    <scope>NUCLEOTIDE SEQUENCE</scope>
    <source>
        <tissue evidence="1">Shoot tissue taken approximately 20 cm above the soil surface</tissue>
    </source>
</reference>
<reference evidence="1" key="2">
    <citation type="journal article" date="2015" name="Data Brief">
        <title>Shoot transcriptome of the giant reed, Arundo donax.</title>
        <authorList>
            <person name="Barrero R.A."/>
            <person name="Guerrero F.D."/>
            <person name="Moolhuijzen P."/>
            <person name="Goolsby J.A."/>
            <person name="Tidwell J."/>
            <person name="Bellgard S.E."/>
            <person name="Bellgard M.I."/>
        </authorList>
    </citation>
    <scope>NUCLEOTIDE SEQUENCE</scope>
    <source>
        <tissue evidence="1">Shoot tissue taken approximately 20 cm above the soil surface</tissue>
    </source>
</reference>
<dbReference type="AlphaFoldDB" id="A0A0A8ZT39"/>
<organism evidence="1">
    <name type="scientific">Arundo donax</name>
    <name type="common">Giant reed</name>
    <name type="synonym">Donax arundinaceus</name>
    <dbReference type="NCBI Taxonomy" id="35708"/>
    <lineage>
        <taxon>Eukaryota</taxon>
        <taxon>Viridiplantae</taxon>
        <taxon>Streptophyta</taxon>
        <taxon>Embryophyta</taxon>
        <taxon>Tracheophyta</taxon>
        <taxon>Spermatophyta</taxon>
        <taxon>Magnoliopsida</taxon>
        <taxon>Liliopsida</taxon>
        <taxon>Poales</taxon>
        <taxon>Poaceae</taxon>
        <taxon>PACMAD clade</taxon>
        <taxon>Arundinoideae</taxon>
        <taxon>Arundineae</taxon>
        <taxon>Arundo</taxon>
    </lineage>
</organism>